<dbReference type="KEGG" id="vcn:VOLCADRAFT_93714"/>
<evidence type="ECO:0000313" key="3">
    <source>
        <dbReference type="EMBL" id="EFJ45962.1"/>
    </source>
</evidence>
<feature type="region of interest" description="Disordered" evidence="1">
    <location>
        <begin position="1"/>
        <end position="39"/>
    </location>
</feature>
<feature type="compositionally biased region" description="Gly residues" evidence="1">
    <location>
        <begin position="170"/>
        <end position="179"/>
    </location>
</feature>
<evidence type="ECO:0000313" key="4">
    <source>
        <dbReference type="Proteomes" id="UP000001058"/>
    </source>
</evidence>
<sequence>RYHLLKQSIKGPGLRASSSRQVNAGLTSEPSTPNRNLYGSRTAIGQHLLRLLLDAPDLNAATWGSPTSPTSPSERKSSLATATASAASAPATAAESTPKPTSCTALNPGTPDADAGLRASLDSVASLVQEVAALMTSHRDKALLLNAIDSCQARVNTARAGGSERRTGGPHSGGGGGGTAASSPHPPAKWASSSGCNITPGGHSSNNNTNNNSSSSGEINSTKSSRTVMGDGLSSGSHGYGSAYDCWDWRRVRHVVVVGLGSLGTYQAALRSGQQTERDSTRAASRLYQLALSLVLASPAVLPGLGEPLQQATSEIAVPTALSKIEADTAATATADAVVQEIAAQEAQAQVQYFDPEYLEWDVRLVRQLWWGTPHDGVSRRLPPGVGGVVEEQEEEGSTPECAQDEDGQRRGQRAAITIAAAAAPTVALVAHEPTLFYAPCCPREVYDMIVRHNLAVGTLRNVALVGNSLKAQADTAILMRAFGGGFGSSGCKPGATGSIGGGIGNGFSAAAGGSGMGLGRAGAEFNGDGQVECAEWEASGPLEHIVISTIDHHIAPSTVLPVFK</sequence>
<feature type="region of interest" description="Disordered" evidence="1">
    <location>
        <begin position="62"/>
        <end position="111"/>
    </location>
</feature>
<dbReference type="GeneID" id="9627763"/>
<feature type="non-terminal residue" evidence="3">
    <location>
        <position position="1"/>
    </location>
</feature>
<evidence type="ECO:0000256" key="1">
    <source>
        <dbReference type="SAM" id="MobiDB-lite"/>
    </source>
</evidence>
<protein>
    <recommendedName>
        <fullName evidence="2">SRR1-like domain-containing protein</fullName>
    </recommendedName>
</protein>
<dbReference type="Pfam" id="PF07985">
    <property type="entry name" value="SRR1"/>
    <property type="match status" value="1"/>
</dbReference>
<feature type="compositionally biased region" description="Low complexity" evidence="1">
    <location>
        <begin position="62"/>
        <end position="102"/>
    </location>
</feature>
<organism evidence="4">
    <name type="scientific">Volvox carteri f. nagariensis</name>
    <dbReference type="NCBI Taxonomy" id="3068"/>
    <lineage>
        <taxon>Eukaryota</taxon>
        <taxon>Viridiplantae</taxon>
        <taxon>Chlorophyta</taxon>
        <taxon>core chlorophytes</taxon>
        <taxon>Chlorophyceae</taxon>
        <taxon>CS clade</taxon>
        <taxon>Chlamydomonadales</taxon>
        <taxon>Volvocaceae</taxon>
        <taxon>Volvox</taxon>
    </lineage>
</organism>
<dbReference type="Proteomes" id="UP000001058">
    <property type="component" value="Unassembled WGS sequence"/>
</dbReference>
<gene>
    <name evidence="3" type="ORF">VOLCADRAFT_93714</name>
</gene>
<keyword evidence="4" id="KW-1185">Reference proteome</keyword>
<dbReference type="InterPro" id="IPR012942">
    <property type="entry name" value="SRR1-like"/>
</dbReference>
<dbReference type="RefSeq" id="XP_002953040.1">
    <property type="nucleotide sequence ID" value="XM_002952994.1"/>
</dbReference>
<feature type="region of interest" description="Disordered" evidence="1">
    <location>
        <begin position="157"/>
        <end position="236"/>
    </location>
</feature>
<dbReference type="AlphaFoldDB" id="D8U2V3"/>
<evidence type="ECO:0000259" key="2">
    <source>
        <dbReference type="Pfam" id="PF07985"/>
    </source>
</evidence>
<dbReference type="OrthoDB" id="551431at2759"/>
<dbReference type="STRING" id="3068.D8U2V3"/>
<name>D8U2V3_VOLCA</name>
<feature type="domain" description="SRR1-like" evidence="2">
    <location>
        <begin position="349"/>
        <end position="475"/>
    </location>
</feature>
<dbReference type="EMBL" id="GL378354">
    <property type="protein sequence ID" value="EFJ45962.1"/>
    <property type="molecule type" value="Genomic_DNA"/>
</dbReference>
<feature type="compositionally biased region" description="Polar residues" evidence="1">
    <location>
        <begin position="16"/>
        <end position="39"/>
    </location>
</feature>
<dbReference type="InParanoid" id="D8U2V3"/>
<feature type="compositionally biased region" description="Low complexity" evidence="1">
    <location>
        <begin position="204"/>
        <end position="225"/>
    </location>
</feature>
<feature type="compositionally biased region" description="Acidic residues" evidence="1">
    <location>
        <begin position="391"/>
        <end position="406"/>
    </location>
</feature>
<accession>D8U2V3</accession>
<feature type="region of interest" description="Disordered" evidence="1">
    <location>
        <begin position="382"/>
        <end position="410"/>
    </location>
</feature>
<reference evidence="3 4" key="1">
    <citation type="journal article" date="2010" name="Science">
        <title>Genomic analysis of organismal complexity in the multicellular green alga Volvox carteri.</title>
        <authorList>
            <person name="Prochnik S.E."/>
            <person name="Umen J."/>
            <person name="Nedelcu A.M."/>
            <person name="Hallmann A."/>
            <person name="Miller S.M."/>
            <person name="Nishii I."/>
            <person name="Ferris P."/>
            <person name="Kuo A."/>
            <person name="Mitros T."/>
            <person name="Fritz-Laylin L.K."/>
            <person name="Hellsten U."/>
            <person name="Chapman J."/>
            <person name="Simakov O."/>
            <person name="Rensing S.A."/>
            <person name="Terry A."/>
            <person name="Pangilinan J."/>
            <person name="Kapitonov V."/>
            <person name="Jurka J."/>
            <person name="Salamov A."/>
            <person name="Shapiro H."/>
            <person name="Schmutz J."/>
            <person name="Grimwood J."/>
            <person name="Lindquist E."/>
            <person name="Lucas S."/>
            <person name="Grigoriev I.V."/>
            <person name="Schmitt R."/>
            <person name="Kirk D."/>
            <person name="Rokhsar D.S."/>
        </authorList>
    </citation>
    <scope>NUCLEOTIDE SEQUENCE [LARGE SCALE GENOMIC DNA]</scope>
    <source>
        <strain evidence="4">f. Nagariensis / Eve</strain>
    </source>
</reference>
<proteinExistence type="predicted"/>